<dbReference type="GeneID" id="20351137"/>
<reference evidence="3" key="4">
    <citation type="journal article" date="2015" name="G3 (Bethesda)">
        <title>Genome sequences of three phytopathogenic species of the Magnaporthaceae family of fungi.</title>
        <authorList>
            <person name="Okagaki L.H."/>
            <person name="Nunes C.C."/>
            <person name="Sailsbery J."/>
            <person name="Clay B."/>
            <person name="Brown D."/>
            <person name="John T."/>
            <person name="Oh Y."/>
            <person name="Young N."/>
            <person name="Fitzgerald M."/>
            <person name="Haas B.J."/>
            <person name="Zeng Q."/>
            <person name="Young S."/>
            <person name="Adiconis X."/>
            <person name="Fan L."/>
            <person name="Levin J.Z."/>
            <person name="Mitchell T.K."/>
            <person name="Okubara P.A."/>
            <person name="Farman M.L."/>
            <person name="Kohn L.M."/>
            <person name="Birren B."/>
            <person name="Ma L.-J."/>
            <person name="Dean R.A."/>
        </authorList>
    </citation>
    <scope>NUCLEOTIDE SEQUENCE</scope>
    <source>
        <strain evidence="3">R3-111a-1</strain>
    </source>
</reference>
<dbReference type="EnsemblFungi" id="EJT71421">
    <property type="protein sequence ID" value="EJT71421"/>
    <property type="gene ID" value="GGTG_10679"/>
</dbReference>
<dbReference type="HOGENOM" id="CLU_2794125_0_0_1"/>
<reference evidence="2" key="3">
    <citation type="submission" date="2010-09" db="EMBL/GenBank/DDBJ databases">
        <title>Annotation of Gaeumannomyces graminis var. tritici R3-111a-1.</title>
        <authorList>
            <consortium name="The Broad Institute Genome Sequencing Platform"/>
            <person name="Ma L.-J."/>
            <person name="Dead R."/>
            <person name="Young S.K."/>
            <person name="Zeng Q."/>
            <person name="Gargeya S."/>
            <person name="Fitzgerald M."/>
            <person name="Haas B."/>
            <person name="Abouelleil A."/>
            <person name="Alvarado L."/>
            <person name="Arachchi H.M."/>
            <person name="Berlin A."/>
            <person name="Brown A."/>
            <person name="Chapman S.B."/>
            <person name="Chen Z."/>
            <person name="Dunbar C."/>
            <person name="Freedman E."/>
            <person name="Gearin G."/>
            <person name="Gellesch M."/>
            <person name="Goldberg J."/>
            <person name="Griggs A."/>
            <person name="Gujja S."/>
            <person name="Heiman D."/>
            <person name="Howarth C."/>
            <person name="Larson L."/>
            <person name="Lui A."/>
            <person name="MacDonald P.J.P."/>
            <person name="Mehta T."/>
            <person name="Montmayeur A."/>
            <person name="Murphy C."/>
            <person name="Neiman D."/>
            <person name="Pearson M."/>
            <person name="Priest M."/>
            <person name="Roberts A."/>
            <person name="Saif S."/>
            <person name="Shea T."/>
            <person name="Shenoy N."/>
            <person name="Sisk P."/>
            <person name="Stolte C."/>
            <person name="Sykes S."/>
            <person name="Yandava C."/>
            <person name="Wortman J."/>
            <person name="Nusbaum C."/>
            <person name="Birren B."/>
        </authorList>
    </citation>
    <scope>NUCLEOTIDE SEQUENCE</scope>
    <source>
        <strain evidence="2">R3-111a-1</strain>
    </source>
</reference>
<accession>J3PB05</accession>
<dbReference type="RefSeq" id="XP_009226818.1">
    <property type="nucleotide sequence ID" value="XM_009228554.1"/>
</dbReference>
<dbReference type="AlphaFoldDB" id="J3PB05"/>
<evidence type="ECO:0000313" key="3">
    <source>
        <dbReference type="EnsemblFungi" id="EJT71421"/>
    </source>
</evidence>
<gene>
    <name evidence="3" type="primary">20351137</name>
    <name evidence="2" type="ORF">GGTG_10679</name>
</gene>
<reference evidence="3" key="5">
    <citation type="submission" date="2018-04" db="UniProtKB">
        <authorList>
            <consortium name="EnsemblFungi"/>
        </authorList>
    </citation>
    <scope>IDENTIFICATION</scope>
    <source>
        <strain evidence="3">R3-111a-1</strain>
    </source>
</reference>
<dbReference type="Proteomes" id="UP000006039">
    <property type="component" value="Unassembled WGS sequence"/>
</dbReference>
<organism evidence="2">
    <name type="scientific">Gaeumannomyces tritici (strain R3-111a-1)</name>
    <name type="common">Wheat and barley take-all root rot fungus</name>
    <name type="synonym">Gaeumannomyces graminis var. tritici</name>
    <dbReference type="NCBI Taxonomy" id="644352"/>
    <lineage>
        <taxon>Eukaryota</taxon>
        <taxon>Fungi</taxon>
        <taxon>Dikarya</taxon>
        <taxon>Ascomycota</taxon>
        <taxon>Pezizomycotina</taxon>
        <taxon>Sordariomycetes</taxon>
        <taxon>Sordariomycetidae</taxon>
        <taxon>Magnaporthales</taxon>
        <taxon>Magnaporthaceae</taxon>
        <taxon>Gaeumannomyces</taxon>
    </lineage>
</organism>
<feature type="region of interest" description="Disordered" evidence="1">
    <location>
        <begin position="38"/>
        <end position="68"/>
    </location>
</feature>
<proteinExistence type="predicted"/>
<evidence type="ECO:0000313" key="4">
    <source>
        <dbReference type="Proteomes" id="UP000006039"/>
    </source>
</evidence>
<dbReference type="VEuPathDB" id="FungiDB:GGTG_10679"/>
<reference evidence="4" key="1">
    <citation type="submission" date="2010-07" db="EMBL/GenBank/DDBJ databases">
        <title>The genome sequence of Gaeumannomyces graminis var. tritici strain R3-111a-1.</title>
        <authorList>
            <consortium name="The Broad Institute Genome Sequencing Platform"/>
            <person name="Ma L.-J."/>
            <person name="Dead R."/>
            <person name="Young S."/>
            <person name="Zeng Q."/>
            <person name="Koehrsen M."/>
            <person name="Alvarado L."/>
            <person name="Berlin A."/>
            <person name="Chapman S.B."/>
            <person name="Chen Z."/>
            <person name="Freedman E."/>
            <person name="Gellesch M."/>
            <person name="Goldberg J."/>
            <person name="Griggs A."/>
            <person name="Gujja S."/>
            <person name="Heilman E.R."/>
            <person name="Heiman D."/>
            <person name="Hepburn T."/>
            <person name="Howarth C."/>
            <person name="Jen D."/>
            <person name="Larson L."/>
            <person name="Mehta T."/>
            <person name="Neiman D."/>
            <person name="Pearson M."/>
            <person name="Roberts A."/>
            <person name="Saif S."/>
            <person name="Shea T."/>
            <person name="Shenoy N."/>
            <person name="Sisk P."/>
            <person name="Stolte C."/>
            <person name="Sykes S."/>
            <person name="Walk T."/>
            <person name="White J."/>
            <person name="Yandava C."/>
            <person name="Haas B."/>
            <person name="Nusbaum C."/>
            <person name="Birren B."/>
        </authorList>
    </citation>
    <scope>NUCLEOTIDE SEQUENCE [LARGE SCALE GENOMIC DNA]</scope>
    <source>
        <strain evidence="4">R3-111a-1</strain>
    </source>
</reference>
<protein>
    <submittedName>
        <fullName evidence="2 3">Uncharacterized protein</fullName>
    </submittedName>
</protein>
<name>J3PB05_GAET3</name>
<evidence type="ECO:0000256" key="1">
    <source>
        <dbReference type="SAM" id="MobiDB-lite"/>
    </source>
</evidence>
<sequence length="68" mass="7242">MTGELAQVPKYQARTSPFPSLNPIQSAASAWLQLEWAPGRSAQSGKGEPGAPHKVPTCPQKKPELSVC</sequence>
<reference evidence="2" key="2">
    <citation type="submission" date="2010-07" db="EMBL/GenBank/DDBJ databases">
        <authorList>
            <consortium name="The Broad Institute Genome Sequencing Platform"/>
            <consortium name="Broad Institute Genome Sequencing Center for Infectious Disease"/>
            <person name="Ma L.-J."/>
            <person name="Dead R."/>
            <person name="Young S."/>
            <person name="Zeng Q."/>
            <person name="Koehrsen M."/>
            <person name="Alvarado L."/>
            <person name="Berlin A."/>
            <person name="Chapman S.B."/>
            <person name="Chen Z."/>
            <person name="Freedman E."/>
            <person name="Gellesch M."/>
            <person name="Goldberg J."/>
            <person name="Griggs A."/>
            <person name="Gujja S."/>
            <person name="Heilman E.R."/>
            <person name="Heiman D."/>
            <person name="Hepburn T."/>
            <person name="Howarth C."/>
            <person name="Jen D."/>
            <person name="Larson L."/>
            <person name="Mehta T."/>
            <person name="Neiman D."/>
            <person name="Pearson M."/>
            <person name="Roberts A."/>
            <person name="Saif S."/>
            <person name="Shea T."/>
            <person name="Shenoy N."/>
            <person name="Sisk P."/>
            <person name="Stolte C."/>
            <person name="Sykes S."/>
            <person name="Walk T."/>
            <person name="White J."/>
            <person name="Yandava C."/>
            <person name="Haas B."/>
            <person name="Nusbaum C."/>
            <person name="Birren B."/>
        </authorList>
    </citation>
    <scope>NUCLEOTIDE SEQUENCE</scope>
    <source>
        <strain evidence="2">R3-111a-1</strain>
    </source>
</reference>
<dbReference type="EMBL" id="GL385400">
    <property type="protein sequence ID" value="EJT71421.1"/>
    <property type="molecule type" value="Genomic_DNA"/>
</dbReference>
<evidence type="ECO:0000313" key="2">
    <source>
        <dbReference type="EMBL" id="EJT71421.1"/>
    </source>
</evidence>
<keyword evidence="4" id="KW-1185">Reference proteome</keyword>